<dbReference type="Gene3D" id="4.10.280.10">
    <property type="entry name" value="Helix-loop-helix DNA-binding domain"/>
    <property type="match status" value="1"/>
</dbReference>
<dbReference type="GO" id="GO:0071555">
    <property type="term" value="P:cell wall organization"/>
    <property type="evidence" value="ECO:0007669"/>
    <property type="project" value="UniProtKB-KW"/>
</dbReference>
<dbReference type="Proteomes" id="UP000327013">
    <property type="component" value="Chromosome 3"/>
</dbReference>
<evidence type="ECO:0000256" key="2">
    <source>
        <dbReference type="ARBA" id="ARBA00003921"/>
    </source>
</evidence>
<feature type="transmembrane region" description="Helical" evidence="22">
    <location>
        <begin position="287"/>
        <end position="306"/>
    </location>
</feature>
<evidence type="ECO:0000256" key="7">
    <source>
        <dbReference type="ARBA" id="ARBA00022490"/>
    </source>
</evidence>
<dbReference type="PROSITE" id="PS50888">
    <property type="entry name" value="BHLH"/>
    <property type="match status" value="1"/>
</dbReference>
<keyword evidence="11" id="KW-0521">NADP</keyword>
<dbReference type="PROSITE" id="PS51387">
    <property type="entry name" value="FAD_PCMH"/>
    <property type="match status" value="1"/>
</dbReference>
<feature type="domain" description="FAD-binding PCMH-type" evidence="24">
    <location>
        <begin position="514"/>
        <end position="628"/>
    </location>
</feature>
<dbReference type="InterPro" id="IPR036318">
    <property type="entry name" value="FAD-bd_PCMH-like_sf"/>
</dbReference>
<keyword evidence="8" id="KW-0132">Cell division</keyword>
<evidence type="ECO:0000256" key="20">
    <source>
        <dbReference type="ARBA" id="ARBA00048914"/>
    </source>
</evidence>
<name>A0A5N6QYP7_9ROSI</name>
<evidence type="ECO:0000256" key="3">
    <source>
        <dbReference type="ARBA" id="ARBA00004123"/>
    </source>
</evidence>
<evidence type="ECO:0000256" key="9">
    <source>
        <dbReference type="ARBA" id="ARBA00022630"/>
    </source>
</evidence>
<comment type="cofactor">
    <cofactor evidence="1">
        <name>FAD</name>
        <dbReference type="ChEBI" id="CHEBI:57692"/>
    </cofactor>
</comment>
<feature type="domain" description="BHLH" evidence="23">
    <location>
        <begin position="159"/>
        <end position="209"/>
    </location>
</feature>
<dbReference type="SMART" id="SM00353">
    <property type="entry name" value="HLH"/>
    <property type="match status" value="1"/>
</dbReference>
<evidence type="ECO:0000259" key="23">
    <source>
        <dbReference type="PROSITE" id="PS50888"/>
    </source>
</evidence>
<feature type="transmembrane region" description="Helical" evidence="22">
    <location>
        <begin position="318"/>
        <end position="346"/>
    </location>
</feature>
<dbReference type="InterPro" id="IPR016169">
    <property type="entry name" value="FAD-bd_PCMH_sub2"/>
</dbReference>
<dbReference type="GO" id="GO:0008762">
    <property type="term" value="F:UDP-N-acetylmuramate dehydrogenase activity"/>
    <property type="evidence" value="ECO:0007669"/>
    <property type="project" value="UniProtKB-EC"/>
</dbReference>
<evidence type="ECO:0000256" key="11">
    <source>
        <dbReference type="ARBA" id="ARBA00022857"/>
    </source>
</evidence>
<evidence type="ECO:0000256" key="13">
    <source>
        <dbReference type="ARBA" id="ARBA00022984"/>
    </source>
</evidence>
<keyword evidence="18" id="KW-0131">Cell cycle</keyword>
<dbReference type="InterPro" id="IPR016167">
    <property type="entry name" value="FAD-bd_PCMH_sub1"/>
</dbReference>
<evidence type="ECO:0000256" key="14">
    <source>
        <dbReference type="ARBA" id="ARBA00023002"/>
    </source>
</evidence>
<dbReference type="InterPro" id="IPR016166">
    <property type="entry name" value="FAD-bd_PCMH"/>
</dbReference>
<sequence>MGEFEQDLQCFKPSIPFSEINTDIEMINQFIQPNASMMGNFNITEFTVDNFLGFQQPESQADLLAHDLPGTSYSNCLNELPIVHTITSTRHVFHERKKRKALELSTSSSESIPSTASRELKDNSNNAKKNSLEKGKKRSNEKEQDKQEEVIHVRAKRGQATDNHSLAERVRRQKINYKLRCLQDLVPGCHKAMGMAVMLDEIINYVHSLKNQVEFLSTELAAACSSYGLVSFTDETAKAKAHPFTDNPYYWQPLENMVVPSIINGGITALYFIMWGKGLKSCGPVRAILAEYSGAVLGVLSAVLYGRRGHIWKKVGGLVAMLASFYLLAQGWAMATYSPFYILFYAHSPDAEVQTEQVLGVTEMVVPIFAGVLSALRRVIARRVSLKNQLKRRLHAITIASATCFLFPVAMWDMIIGSPSGSSVELPFSTWAFLSTILFGVILIFYVDSIAEERLHMVFSSPRHLMVAGGCIIVMEVVYKMDFSLPGFLICCLLLGFGSNCLFDDMGFDGCVILNRIEFLETNEPGIYRVGSGFRFNKLGIKCSNEGFTGLEFAGGIPGTVGGAAYMNAGANGQETADVVDSIDIIKTDGRFQTLSKIDLNFSYRSSSFQYMEDLAAIVAVTFRLHPSGSSQKRLQEYLKRRRVSQPMGERSAGSVFQNPCHLGVAAAELIEKAGLKGFRVGGAMVSNIHANFFINSGGSTSQDMLDLIATVKEKVDQKFGIQLKEEVLYVYPYCDDLNPNRDK</sequence>
<dbReference type="HAMAP" id="MF_00037">
    <property type="entry name" value="MurB"/>
    <property type="match status" value="1"/>
</dbReference>
<keyword evidence="13" id="KW-0573">Peptidoglycan synthesis</keyword>
<dbReference type="InterPro" id="IPR036638">
    <property type="entry name" value="HLH_DNA-bd_sf"/>
</dbReference>
<dbReference type="GO" id="GO:0051301">
    <property type="term" value="P:cell division"/>
    <property type="evidence" value="ECO:0007669"/>
    <property type="project" value="UniProtKB-KW"/>
</dbReference>
<evidence type="ECO:0000256" key="21">
    <source>
        <dbReference type="SAM" id="MobiDB-lite"/>
    </source>
</evidence>
<keyword evidence="19" id="KW-0961">Cell wall biogenesis/degradation</keyword>
<accession>A0A5N6QYP7</accession>
<dbReference type="SUPFAM" id="SSF56176">
    <property type="entry name" value="FAD-binding/transporter-associated domain-like"/>
    <property type="match status" value="1"/>
</dbReference>
<evidence type="ECO:0000256" key="16">
    <source>
        <dbReference type="ARBA" id="ARBA00023163"/>
    </source>
</evidence>
<comment type="function">
    <text evidence="2">Cell wall formation.</text>
</comment>
<keyword evidence="17" id="KW-0539">Nucleus</keyword>
<evidence type="ECO:0000256" key="1">
    <source>
        <dbReference type="ARBA" id="ARBA00001974"/>
    </source>
</evidence>
<dbReference type="InterPro" id="IPR006094">
    <property type="entry name" value="Oxid_FAD_bind_N"/>
</dbReference>
<dbReference type="SUPFAM" id="SSF47459">
    <property type="entry name" value="HLH, helix-loop-helix DNA-binding domain"/>
    <property type="match status" value="1"/>
</dbReference>
<protein>
    <recommendedName>
        <fullName evidence="6">UDP-N-acetylmuramate dehydrogenase</fullName>
        <ecNumber evidence="6">1.3.1.98</ecNumber>
    </recommendedName>
</protein>
<evidence type="ECO:0000256" key="6">
    <source>
        <dbReference type="ARBA" id="ARBA00012518"/>
    </source>
</evidence>
<evidence type="ECO:0000256" key="22">
    <source>
        <dbReference type="SAM" id="Phobius"/>
    </source>
</evidence>
<comment type="catalytic activity">
    <reaction evidence="20">
        <text>UDP-N-acetyl-alpha-D-muramate + NADP(+) = UDP-N-acetyl-3-O-(1-carboxyvinyl)-alpha-D-glucosamine + NADPH + H(+)</text>
        <dbReference type="Rhea" id="RHEA:12248"/>
        <dbReference type="ChEBI" id="CHEBI:15378"/>
        <dbReference type="ChEBI" id="CHEBI:57783"/>
        <dbReference type="ChEBI" id="CHEBI:58349"/>
        <dbReference type="ChEBI" id="CHEBI:68483"/>
        <dbReference type="ChEBI" id="CHEBI:70757"/>
        <dbReference type="EC" id="1.3.1.98"/>
    </reaction>
</comment>
<dbReference type="EC" id="1.3.1.98" evidence="6"/>
<keyword evidence="22" id="KW-0472">Membrane</keyword>
<comment type="pathway">
    <text evidence="5">Cell wall biogenesis; peptidoglycan biosynthesis.</text>
</comment>
<evidence type="ECO:0000256" key="17">
    <source>
        <dbReference type="ARBA" id="ARBA00023242"/>
    </source>
</evidence>
<dbReference type="InterPro" id="IPR011598">
    <property type="entry name" value="bHLH_dom"/>
</dbReference>
<gene>
    <name evidence="25" type="ORF">FH972_007923</name>
</gene>
<proteinExistence type="inferred from homology"/>
<dbReference type="PANTHER" id="PTHR47513:SF1">
    <property type="entry name" value="OS07G0283200 PROTEIN"/>
    <property type="match status" value="1"/>
</dbReference>
<keyword evidence="22" id="KW-1133">Transmembrane helix</keyword>
<dbReference type="InterPro" id="IPR036635">
    <property type="entry name" value="MurB_C_sf"/>
</dbReference>
<evidence type="ECO:0000313" key="25">
    <source>
        <dbReference type="EMBL" id="KAE8022090.1"/>
    </source>
</evidence>
<dbReference type="Pfam" id="PF01565">
    <property type="entry name" value="FAD_binding_4"/>
    <property type="match status" value="1"/>
</dbReference>
<evidence type="ECO:0000256" key="10">
    <source>
        <dbReference type="ARBA" id="ARBA00022827"/>
    </source>
</evidence>
<dbReference type="GO" id="GO:0008360">
    <property type="term" value="P:regulation of cell shape"/>
    <property type="evidence" value="ECO:0007669"/>
    <property type="project" value="UniProtKB-KW"/>
</dbReference>
<dbReference type="EMBL" id="CM017323">
    <property type="protein sequence ID" value="KAE8022090.1"/>
    <property type="molecule type" value="Genomic_DNA"/>
</dbReference>
<dbReference type="Gene3D" id="3.30.43.10">
    <property type="entry name" value="Uridine Diphospho-n-acetylenolpyruvylglucosamine Reductase, domain 2"/>
    <property type="match status" value="1"/>
</dbReference>
<dbReference type="OrthoDB" id="66620at2759"/>
<keyword evidence="14" id="KW-0560">Oxidoreductase</keyword>
<keyword evidence="26" id="KW-1185">Reference proteome</keyword>
<dbReference type="SUPFAM" id="SSF56194">
    <property type="entry name" value="Uridine diphospho-N-Acetylenolpyruvylglucosamine reductase, MurB, C-terminal domain"/>
    <property type="match status" value="1"/>
</dbReference>
<dbReference type="GO" id="GO:0005634">
    <property type="term" value="C:nucleus"/>
    <property type="evidence" value="ECO:0007669"/>
    <property type="project" value="UniProtKB-SubCell"/>
</dbReference>
<dbReference type="Gene3D" id="3.30.465.10">
    <property type="match status" value="1"/>
</dbReference>
<keyword evidence="7" id="KW-0963">Cytoplasm</keyword>
<keyword evidence="22" id="KW-0812">Transmembrane</keyword>
<feature type="region of interest" description="Disordered" evidence="21">
    <location>
        <begin position="97"/>
        <end position="149"/>
    </location>
</feature>
<dbReference type="AlphaFoldDB" id="A0A5N6QYP7"/>
<keyword evidence="15" id="KW-0805">Transcription regulation</keyword>
<dbReference type="Pfam" id="PF02873">
    <property type="entry name" value="MurB_C"/>
    <property type="match status" value="1"/>
</dbReference>
<evidence type="ECO:0000256" key="18">
    <source>
        <dbReference type="ARBA" id="ARBA00023306"/>
    </source>
</evidence>
<dbReference type="GO" id="GO:0071949">
    <property type="term" value="F:FAD binding"/>
    <property type="evidence" value="ECO:0007669"/>
    <property type="project" value="InterPro"/>
</dbReference>
<evidence type="ECO:0000256" key="19">
    <source>
        <dbReference type="ARBA" id="ARBA00023316"/>
    </source>
</evidence>
<keyword evidence="12" id="KW-0133">Cell shape</keyword>
<dbReference type="UniPathway" id="UPA00219"/>
<evidence type="ECO:0000259" key="24">
    <source>
        <dbReference type="PROSITE" id="PS51387"/>
    </source>
</evidence>
<dbReference type="PANTHER" id="PTHR47513">
    <property type="entry name" value="ZINC TRANSPORTER"/>
    <property type="match status" value="1"/>
</dbReference>
<feature type="transmembrane region" description="Helical" evidence="22">
    <location>
        <begin position="428"/>
        <end position="447"/>
    </location>
</feature>
<dbReference type="GO" id="GO:0005737">
    <property type="term" value="C:cytoplasm"/>
    <property type="evidence" value="ECO:0007669"/>
    <property type="project" value="UniProtKB-SubCell"/>
</dbReference>
<reference evidence="25 26" key="1">
    <citation type="submission" date="2019-06" db="EMBL/GenBank/DDBJ databases">
        <title>A chromosomal-level reference genome of Carpinus fangiana (Coryloideae, Betulaceae).</title>
        <authorList>
            <person name="Yang X."/>
            <person name="Wang Z."/>
            <person name="Zhang L."/>
            <person name="Hao G."/>
            <person name="Liu J."/>
            <person name="Yang Y."/>
        </authorList>
    </citation>
    <scope>NUCLEOTIDE SEQUENCE [LARGE SCALE GENOMIC DNA]</scope>
    <source>
        <strain evidence="25">Cfa_2016G</strain>
        <tissue evidence="25">Leaf</tissue>
    </source>
</reference>
<feature type="transmembrane region" description="Helical" evidence="22">
    <location>
        <begin position="358"/>
        <end position="376"/>
    </location>
</feature>
<dbReference type="GO" id="GO:0046983">
    <property type="term" value="F:protein dimerization activity"/>
    <property type="evidence" value="ECO:0007669"/>
    <property type="project" value="InterPro"/>
</dbReference>
<evidence type="ECO:0000256" key="4">
    <source>
        <dbReference type="ARBA" id="ARBA00004496"/>
    </source>
</evidence>
<evidence type="ECO:0000256" key="5">
    <source>
        <dbReference type="ARBA" id="ARBA00004752"/>
    </source>
</evidence>
<feature type="compositionally biased region" description="Low complexity" evidence="21">
    <location>
        <begin position="103"/>
        <end position="117"/>
    </location>
</feature>
<keyword evidence="9" id="KW-0285">Flavoprotein</keyword>
<dbReference type="NCBIfam" id="TIGR00179">
    <property type="entry name" value="murB"/>
    <property type="match status" value="1"/>
</dbReference>
<keyword evidence="10" id="KW-0274">FAD</keyword>
<feature type="compositionally biased region" description="Basic and acidic residues" evidence="21">
    <location>
        <begin position="130"/>
        <end position="149"/>
    </location>
</feature>
<keyword evidence="16" id="KW-0804">Transcription</keyword>
<evidence type="ECO:0000256" key="15">
    <source>
        <dbReference type="ARBA" id="ARBA00023015"/>
    </source>
</evidence>
<evidence type="ECO:0000256" key="8">
    <source>
        <dbReference type="ARBA" id="ARBA00022618"/>
    </source>
</evidence>
<comment type="subcellular location">
    <subcellularLocation>
        <location evidence="4">Cytoplasm</location>
    </subcellularLocation>
    <subcellularLocation>
        <location evidence="3">Nucleus</location>
    </subcellularLocation>
</comment>
<dbReference type="Gene3D" id="3.90.78.10">
    <property type="entry name" value="UDP-N-acetylenolpyruvoylglucosamine reductase, C-terminal domain"/>
    <property type="match status" value="1"/>
</dbReference>
<evidence type="ECO:0000313" key="26">
    <source>
        <dbReference type="Proteomes" id="UP000327013"/>
    </source>
</evidence>
<feature type="transmembrane region" description="Helical" evidence="22">
    <location>
        <begin position="396"/>
        <end position="416"/>
    </location>
</feature>
<evidence type="ECO:0000256" key="12">
    <source>
        <dbReference type="ARBA" id="ARBA00022960"/>
    </source>
</evidence>
<organism evidence="25 26">
    <name type="scientific">Carpinus fangiana</name>
    <dbReference type="NCBI Taxonomy" id="176857"/>
    <lineage>
        <taxon>Eukaryota</taxon>
        <taxon>Viridiplantae</taxon>
        <taxon>Streptophyta</taxon>
        <taxon>Embryophyta</taxon>
        <taxon>Tracheophyta</taxon>
        <taxon>Spermatophyta</taxon>
        <taxon>Magnoliopsida</taxon>
        <taxon>eudicotyledons</taxon>
        <taxon>Gunneridae</taxon>
        <taxon>Pentapetalae</taxon>
        <taxon>rosids</taxon>
        <taxon>fabids</taxon>
        <taxon>Fagales</taxon>
        <taxon>Betulaceae</taxon>
        <taxon>Carpinus</taxon>
    </lineage>
</organism>
<feature type="transmembrane region" description="Helical" evidence="22">
    <location>
        <begin position="459"/>
        <end position="479"/>
    </location>
</feature>
<dbReference type="InterPro" id="IPR011601">
    <property type="entry name" value="MurB_C"/>
</dbReference>
<dbReference type="InterPro" id="IPR003170">
    <property type="entry name" value="MurB"/>
</dbReference>